<keyword evidence="1" id="KW-0472">Membrane</keyword>
<name>A0A369KPD1_9BACT</name>
<keyword evidence="1" id="KW-0812">Transmembrane</keyword>
<feature type="transmembrane region" description="Helical" evidence="1">
    <location>
        <begin position="217"/>
        <end position="238"/>
    </location>
</feature>
<evidence type="ECO:0000259" key="2">
    <source>
        <dbReference type="Pfam" id="PF09850"/>
    </source>
</evidence>
<dbReference type="Proteomes" id="UP000253934">
    <property type="component" value="Unassembled WGS sequence"/>
</dbReference>
<dbReference type="Pfam" id="PF09850">
    <property type="entry name" value="DotU"/>
    <property type="match status" value="1"/>
</dbReference>
<dbReference type="Gene3D" id="1.25.40.590">
    <property type="entry name" value="Type IV / VI secretion system, DotU"/>
    <property type="match status" value="1"/>
</dbReference>
<keyword evidence="1" id="KW-1133">Transmembrane helix</keyword>
<evidence type="ECO:0000313" key="3">
    <source>
        <dbReference type="EMBL" id="RDB36529.1"/>
    </source>
</evidence>
<gene>
    <name evidence="3" type="ORF">DCC88_04435</name>
</gene>
<keyword evidence="4" id="KW-1185">Reference proteome</keyword>
<dbReference type="EMBL" id="QOVW01000059">
    <property type="protein sequence ID" value="RDB36529.1"/>
    <property type="molecule type" value="Genomic_DNA"/>
</dbReference>
<dbReference type="PANTHER" id="PTHR38033:SF1">
    <property type="entry name" value="DOTU FAMILY TYPE IV_VI SECRETION SYSTEM PROTEIN"/>
    <property type="match status" value="1"/>
</dbReference>
<proteinExistence type="predicted"/>
<reference evidence="3" key="1">
    <citation type="submission" date="2018-04" db="EMBL/GenBank/DDBJ databases">
        <title>Draft genome sequence of the Candidatus Spirobacillus cienkowskii, a pathogen of freshwater Daphnia species, reconstructed from hemolymph metagenomic reads.</title>
        <authorList>
            <person name="Bresciani L."/>
            <person name="Lemos L.N."/>
            <person name="Wale N."/>
            <person name="Lin J.Y."/>
            <person name="Fernandes G.R."/>
            <person name="Duffy M.A."/>
            <person name="Rodrigues J.M."/>
        </authorList>
    </citation>
    <scope>NUCLEOTIDE SEQUENCE [LARGE SCALE GENOMIC DNA]</scope>
    <source>
        <strain evidence="3">Binning01</strain>
    </source>
</reference>
<dbReference type="InterPro" id="IPR038522">
    <property type="entry name" value="T4/T6SS_DotU_sf"/>
</dbReference>
<comment type="caution">
    <text evidence="3">The sequence shown here is derived from an EMBL/GenBank/DDBJ whole genome shotgun (WGS) entry which is preliminary data.</text>
</comment>
<feature type="domain" description="Type IV / VI secretion system DotU" evidence="2">
    <location>
        <begin position="53"/>
        <end position="182"/>
    </location>
</feature>
<protein>
    <recommendedName>
        <fullName evidence="2">Type IV / VI secretion system DotU domain-containing protein</fullName>
    </recommendedName>
</protein>
<accession>A0A369KPD1</accession>
<sequence length="250" mass="29827">MIQNKQIISSHNENIIFITQDIIYYFNNIVSNLKHNINYNSEEVSNFTQDNCQEISRDIEEYISKRIDFLKTSKKYSGTKIIELLHYALVSLIDEILITTNWEGRKIWSNMTLENHIFSSRSSGDLFFEHCQKIMIDRDYKFRSLAICYYLCLCSGFRGKYHLQEYQERIEQIKSDLLQFYDEGNYEKIVDCNVILPENNFIINENNFDEKNKKINYTIFTINLIILVSFLLLSAFIWSNNKNIIFNNIF</sequence>
<evidence type="ECO:0000256" key="1">
    <source>
        <dbReference type="SAM" id="Phobius"/>
    </source>
</evidence>
<dbReference type="InterPro" id="IPR017732">
    <property type="entry name" value="T4/T6SS_DotU"/>
</dbReference>
<evidence type="ECO:0000313" key="4">
    <source>
        <dbReference type="Proteomes" id="UP000253934"/>
    </source>
</evidence>
<organism evidence="3 4">
    <name type="scientific">Spirobacillus cienkowskii</name>
    <dbReference type="NCBI Taxonomy" id="495820"/>
    <lineage>
        <taxon>Bacteria</taxon>
        <taxon>Pseudomonadati</taxon>
        <taxon>Bdellovibrionota</taxon>
        <taxon>Oligoflexia</taxon>
        <taxon>Silvanigrellales</taxon>
        <taxon>Spirobacillus</taxon>
    </lineage>
</organism>
<dbReference type="PANTHER" id="PTHR38033">
    <property type="entry name" value="MEMBRANE PROTEIN-RELATED"/>
    <property type="match status" value="1"/>
</dbReference>
<dbReference type="AlphaFoldDB" id="A0A369KPD1"/>